<dbReference type="Pfam" id="PF01583">
    <property type="entry name" value="APS_kinase"/>
    <property type="match status" value="1"/>
</dbReference>
<keyword evidence="5" id="KW-0067">ATP-binding</keyword>
<keyword evidence="9" id="KW-1185">Reference proteome</keyword>
<dbReference type="GO" id="GO:0003924">
    <property type="term" value="F:GTPase activity"/>
    <property type="evidence" value="ECO:0007669"/>
    <property type="project" value="InterPro"/>
</dbReference>
<evidence type="ECO:0000259" key="7">
    <source>
        <dbReference type="PROSITE" id="PS51722"/>
    </source>
</evidence>
<dbReference type="Gene3D" id="2.40.30.10">
    <property type="entry name" value="Translation factors"/>
    <property type="match status" value="2"/>
</dbReference>
<protein>
    <recommendedName>
        <fullName evidence="1">sulfate adenylyltransferase</fullName>
        <ecNumber evidence="1">2.7.7.4</ecNumber>
    </recommendedName>
</protein>
<dbReference type="InterPro" id="IPR009000">
    <property type="entry name" value="Transl_B-barrel_sf"/>
</dbReference>
<keyword evidence="2 8" id="KW-0808">Transferase</keyword>
<reference evidence="8" key="2">
    <citation type="submission" date="2022-06" db="EMBL/GenBank/DDBJ databases">
        <title>Thermospira aquatica gen. nov., sp. nov.</title>
        <authorList>
            <person name="Ben Ali Gam Z."/>
            <person name="Labat M."/>
        </authorList>
    </citation>
    <scope>NUCLEOTIDE SEQUENCE</scope>
    <source>
        <strain evidence="8">F1F22</strain>
    </source>
</reference>
<keyword evidence="6" id="KW-0342">GTP-binding</keyword>
<accession>A0AAX3BAU4</accession>
<dbReference type="Pfam" id="PF22594">
    <property type="entry name" value="GTP-eEF1A_C"/>
    <property type="match status" value="1"/>
</dbReference>
<dbReference type="InterPro" id="IPR059117">
    <property type="entry name" value="APS_kinase_dom"/>
</dbReference>
<dbReference type="Pfam" id="PF00009">
    <property type="entry name" value="GTP_EFTU"/>
    <property type="match status" value="1"/>
</dbReference>
<organism evidence="8 9">
    <name type="scientific">Thermospira aquatica</name>
    <dbReference type="NCBI Taxonomy" id="2828656"/>
    <lineage>
        <taxon>Bacteria</taxon>
        <taxon>Pseudomonadati</taxon>
        <taxon>Spirochaetota</taxon>
        <taxon>Spirochaetia</taxon>
        <taxon>Brevinematales</taxon>
        <taxon>Thermospiraceae</taxon>
        <taxon>Thermospira</taxon>
    </lineage>
</organism>
<dbReference type="PROSITE" id="PS00301">
    <property type="entry name" value="G_TR_1"/>
    <property type="match status" value="1"/>
</dbReference>
<proteinExistence type="predicted"/>
<dbReference type="KEGG" id="taqu:KDW03_06880"/>
<dbReference type="SUPFAM" id="SSF52540">
    <property type="entry name" value="P-loop containing nucleoside triphosphate hydrolases"/>
    <property type="match status" value="1"/>
</dbReference>
<dbReference type="SUPFAM" id="SSF50447">
    <property type="entry name" value="Translation proteins"/>
    <property type="match status" value="1"/>
</dbReference>
<dbReference type="PRINTS" id="PR00315">
    <property type="entry name" value="ELONGATNFCT"/>
</dbReference>
<evidence type="ECO:0000256" key="3">
    <source>
        <dbReference type="ARBA" id="ARBA00022695"/>
    </source>
</evidence>
<reference evidence="8" key="1">
    <citation type="submission" date="2021-04" db="EMBL/GenBank/DDBJ databases">
        <authorList>
            <person name="Postec A."/>
        </authorList>
    </citation>
    <scope>NUCLEOTIDE SEQUENCE</scope>
    <source>
        <strain evidence="8">F1F22</strain>
    </source>
</reference>
<keyword evidence="3" id="KW-0548">Nucleotidyltransferase</keyword>
<evidence type="ECO:0000256" key="6">
    <source>
        <dbReference type="ARBA" id="ARBA00023134"/>
    </source>
</evidence>
<sequence length="603" mass="68942">MTKRREQVTIVSIGHVDHGKSTLIGRLLADTNSLPEGKLEAIKAYCEKNAKVFEYAFLLDALKEEQAQGITIDAARCFFKTDKRDYLIIDAPGHFEFVKNMITGASRADASIIVIDAKEGIRENTKRHGYLLSILGIANVCVAVNKMDLVNYEEKIFRSLQEEYTGFLSSVGITEVSFIPISARNGENIVHRSENLRWFSGRTLLEEIEQWKLEDESPKKDFRLFVQDVYKFTEGQDERRIIAGTIDYGEIHVGDRVVFSPSGKKSHIETIEIFPHSLERAYAGQSIGLTISDNFYYVSPGELLSKEGEKEPYVSKRFLAHVFWIENAPLLVNKPYQAKIGTQNVVLRITNIQKVIDSTDPQNITNKDKLERYDIGVCVIENTKPVVFDAGKDFKKTARFVIINEYHISGCGIILEPLEDKFVSLEEEIAKREKLWEKGYISKEKREKRNQHQGKFVLLTGQNSKKIQHIAKLLEKKLFELSKNVYFLSLNSIAIGLDQDLSFVETNQRYEEIRRLGELAHILTDAGLIFISYLSYIEKHEWEILKLLNTPYEILTIGIGIAPLPESDFYTLCYPEKIGDEEILKGIINTLADKEVITLEYYL</sequence>
<dbReference type="InterPro" id="IPR031157">
    <property type="entry name" value="G_TR_CS"/>
</dbReference>
<dbReference type="Proteomes" id="UP001056539">
    <property type="component" value="Chromosome"/>
</dbReference>
<name>A0AAX3BAU4_9SPIR</name>
<dbReference type="NCBIfam" id="TIGR02034">
    <property type="entry name" value="CysN"/>
    <property type="match status" value="1"/>
</dbReference>
<dbReference type="AlphaFoldDB" id="A0AAX3BAU4"/>
<keyword evidence="8" id="KW-0418">Kinase</keyword>
<dbReference type="InterPro" id="IPR027417">
    <property type="entry name" value="P-loop_NTPase"/>
</dbReference>
<evidence type="ECO:0000256" key="2">
    <source>
        <dbReference type="ARBA" id="ARBA00022679"/>
    </source>
</evidence>
<dbReference type="RefSeq" id="WP_271434351.1">
    <property type="nucleotide sequence ID" value="NZ_CP073355.1"/>
</dbReference>
<dbReference type="InterPro" id="IPR050100">
    <property type="entry name" value="TRAFAC_GTPase_members"/>
</dbReference>
<dbReference type="GO" id="GO:0005525">
    <property type="term" value="F:GTP binding"/>
    <property type="evidence" value="ECO:0007669"/>
    <property type="project" value="UniProtKB-KW"/>
</dbReference>
<dbReference type="InterPro" id="IPR009001">
    <property type="entry name" value="Transl_elong_EF1A/Init_IF2_C"/>
</dbReference>
<dbReference type="PANTHER" id="PTHR23115">
    <property type="entry name" value="TRANSLATION FACTOR"/>
    <property type="match status" value="1"/>
</dbReference>
<evidence type="ECO:0000256" key="5">
    <source>
        <dbReference type="ARBA" id="ARBA00022840"/>
    </source>
</evidence>
<keyword evidence="4" id="KW-0547">Nucleotide-binding</keyword>
<evidence type="ECO:0000256" key="4">
    <source>
        <dbReference type="ARBA" id="ARBA00022741"/>
    </source>
</evidence>
<dbReference type="GO" id="GO:0006790">
    <property type="term" value="P:sulfur compound metabolic process"/>
    <property type="evidence" value="ECO:0007669"/>
    <property type="project" value="InterPro"/>
</dbReference>
<dbReference type="EC" id="2.7.7.4" evidence="1"/>
<gene>
    <name evidence="8" type="ORF">KDW03_06880</name>
</gene>
<evidence type="ECO:0000313" key="8">
    <source>
        <dbReference type="EMBL" id="URA09225.1"/>
    </source>
</evidence>
<dbReference type="GO" id="GO:0004781">
    <property type="term" value="F:sulfate adenylyltransferase (ATP) activity"/>
    <property type="evidence" value="ECO:0007669"/>
    <property type="project" value="UniProtKB-EC"/>
</dbReference>
<dbReference type="Gene3D" id="3.40.50.300">
    <property type="entry name" value="P-loop containing nucleotide triphosphate hydrolases"/>
    <property type="match status" value="2"/>
</dbReference>
<dbReference type="PROSITE" id="PS51722">
    <property type="entry name" value="G_TR_2"/>
    <property type="match status" value="1"/>
</dbReference>
<dbReference type="GO" id="GO:0005524">
    <property type="term" value="F:ATP binding"/>
    <property type="evidence" value="ECO:0007669"/>
    <property type="project" value="UniProtKB-KW"/>
</dbReference>
<dbReference type="EMBL" id="CP073355">
    <property type="protein sequence ID" value="URA09225.1"/>
    <property type="molecule type" value="Genomic_DNA"/>
</dbReference>
<dbReference type="InterPro" id="IPR011779">
    <property type="entry name" value="SO4_adenylTrfase_lsu"/>
</dbReference>
<evidence type="ECO:0000256" key="1">
    <source>
        <dbReference type="ARBA" id="ARBA00012391"/>
    </source>
</evidence>
<dbReference type="SUPFAM" id="SSF50465">
    <property type="entry name" value="EF-Tu/eEF-1alpha/eIF2-gamma C-terminal domain"/>
    <property type="match status" value="1"/>
</dbReference>
<dbReference type="InterPro" id="IPR054696">
    <property type="entry name" value="GTP-eEF1A_C"/>
</dbReference>
<feature type="domain" description="Tr-type G" evidence="7">
    <location>
        <begin position="5"/>
        <end position="219"/>
    </location>
</feature>
<dbReference type="InterPro" id="IPR000795">
    <property type="entry name" value="T_Tr_GTP-bd_dom"/>
</dbReference>
<dbReference type="GO" id="GO:0016301">
    <property type="term" value="F:kinase activity"/>
    <property type="evidence" value="ECO:0007669"/>
    <property type="project" value="UniProtKB-KW"/>
</dbReference>
<evidence type="ECO:0000313" key="9">
    <source>
        <dbReference type="Proteomes" id="UP001056539"/>
    </source>
</evidence>